<evidence type="ECO:0000313" key="2">
    <source>
        <dbReference type="Proteomes" id="UP000515734"/>
    </source>
</evidence>
<dbReference type="EMBL" id="AP023287">
    <property type="protein sequence ID" value="BCI52459.1"/>
    <property type="molecule type" value="Genomic_DNA"/>
</dbReference>
<sequence>MRDGASVGPVNAGVPCYLVEWYHSGLTGDVLGDIASRLGESAEELSHNQSQVHLVTMVAVPADEVVFGVFTAVSKSAVTRTCDRAGIPAQRVTTATEVEFPRAS</sequence>
<organism evidence="1 2">
    <name type="scientific">Mycolicibacterium litorale</name>
    <dbReference type="NCBI Taxonomy" id="758802"/>
    <lineage>
        <taxon>Bacteria</taxon>
        <taxon>Bacillati</taxon>
        <taxon>Actinomycetota</taxon>
        <taxon>Actinomycetes</taxon>
        <taxon>Mycobacteriales</taxon>
        <taxon>Mycobacteriaceae</taxon>
        <taxon>Mycolicibacterium</taxon>
    </lineage>
</organism>
<dbReference type="Proteomes" id="UP000515734">
    <property type="component" value="Chromosome"/>
</dbReference>
<dbReference type="AlphaFoldDB" id="A0A6S6P1W3"/>
<reference evidence="1 2" key="1">
    <citation type="submission" date="2020-07" db="EMBL/GenBank/DDBJ databases">
        <title>Complete genome sequence of Mycolicibacterium litorale like strain isolated from cardiac implantable electronic device infection.</title>
        <authorList>
            <person name="Fukano H."/>
            <person name="Miyama H."/>
            <person name="Hoshino Y."/>
        </authorList>
    </citation>
    <scope>NUCLEOTIDE SEQUENCE [LARGE SCALE GENOMIC DNA]</scope>
    <source>
        <strain evidence="1 2">NIIDNTM18</strain>
    </source>
</reference>
<protein>
    <recommendedName>
        <fullName evidence="3">DUF4242 domain-containing protein</fullName>
    </recommendedName>
</protein>
<proteinExistence type="predicted"/>
<evidence type="ECO:0008006" key="3">
    <source>
        <dbReference type="Google" id="ProtNLM"/>
    </source>
</evidence>
<name>A0A6S6P1W3_9MYCO</name>
<accession>A0A6S6P1W3</accession>
<gene>
    <name evidence="1" type="ORF">NIIDNTM18_17370</name>
</gene>
<evidence type="ECO:0000313" key="1">
    <source>
        <dbReference type="EMBL" id="BCI52459.1"/>
    </source>
</evidence>